<proteinExistence type="inferred from homology"/>
<evidence type="ECO:0000256" key="3">
    <source>
        <dbReference type="ARBA" id="ARBA00022692"/>
    </source>
</evidence>
<evidence type="ECO:0000313" key="9">
    <source>
        <dbReference type="EMBL" id="XCM77926.1"/>
    </source>
</evidence>
<dbReference type="GO" id="GO:0022857">
    <property type="term" value="F:transmembrane transporter activity"/>
    <property type="evidence" value="ECO:0007669"/>
    <property type="project" value="TreeGrafter"/>
</dbReference>
<evidence type="ECO:0000259" key="8">
    <source>
        <dbReference type="Pfam" id="PF02687"/>
    </source>
</evidence>
<dbReference type="PANTHER" id="PTHR30572">
    <property type="entry name" value="MEMBRANE COMPONENT OF TRANSPORTER-RELATED"/>
    <property type="match status" value="1"/>
</dbReference>
<evidence type="ECO:0000256" key="2">
    <source>
        <dbReference type="ARBA" id="ARBA00022475"/>
    </source>
</evidence>
<dbReference type="RefSeq" id="WP_354637656.1">
    <property type="nucleotide sequence ID" value="NZ_CP159872.1"/>
</dbReference>
<feature type="transmembrane region" description="Helical" evidence="7">
    <location>
        <begin position="650"/>
        <end position="675"/>
    </location>
</feature>
<comment type="subcellular location">
    <subcellularLocation>
        <location evidence="1">Cell membrane</location>
        <topology evidence="1">Multi-pass membrane protein</topology>
    </subcellularLocation>
</comment>
<dbReference type="InterPro" id="IPR050250">
    <property type="entry name" value="Macrolide_Exporter_MacB"/>
</dbReference>
<accession>A0AAU8JS70</accession>
<feature type="transmembrane region" description="Helical" evidence="7">
    <location>
        <begin position="696"/>
        <end position="726"/>
    </location>
</feature>
<protein>
    <submittedName>
        <fullName evidence="9">FtsX-like permease family protein</fullName>
    </submittedName>
</protein>
<evidence type="ECO:0000256" key="5">
    <source>
        <dbReference type="ARBA" id="ARBA00023136"/>
    </source>
</evidence>
<keyword evidence="3 7" id="KW-0812">Transmembrane</keyword>
<sequence>MRAALRWIRADLRTHRLPALLVVLATAGTAAALLLAGALLDSVSGPWQRQFARADGAHVWVETRADHADTTLAVLPGVTGVAGPYPTATARLTARDGTPVTGPPPTLGLRAADADPAALSHPLRNTGRWLDPAHPDGIVLERSLADSALLHAGDRITVRGDDGREHALTVLGTADSPDRARYPDLRPGLGWVLPGTLDLVQPDPARRGHAVGLRLDHPADADYTAQRAVTALGGDQVTHVATWTDARDSHERESRPAGLLLGLCGLAALLAAALAVAGAAGDRIRARRGDIATLKALGFTPAGIARMFVLQHLLLAGLGLLLGTAGALAAARLLPALTPDPAGTASPWNAWRDLLGTGPAALLAALGCLGAVALASAIPALRAARVAALPPAEGPPADDRPPRAARLTLLRHLPPALVLGVRGALRGRGRTALAVLRLAVPVTACTLALTTWSTLDGLDPAAGTPSAAGSRTATLTVRAATTPDPLLGELATRPEIAGVHPGAEREALAPGQSATVTLRALGTTAHPYPYTLADGRTVRAANEAVAGQGALDLLGVHVGQWARVTTDGTPRILHIVGRIVEPDRGGRVVSTTMETLADADTPQPRPEYYTLTLRPGTDPARLAADLAATHPGRLDPRPATPLAELPTLRAAVVGLVVLLALITLAELLTLAATALRAHRQDLALLRTIGLTPRQATALVVTRSATVALLGVLVGVAAGLPLALALIDDQAAATGVGAGLAHAPGALALALLLAATLAGAAAASAVPARRASREPPGEVLHRL</sequence>
<evidence type="ECO:0000256" key="7">
    <source>
        <dbReference type="SAM" id="Phobius"/>
    </source>
</evidence>
<dbReference type="Pfam" id="PF02687">
    <property type="entry name" value="FtsX"/>
    <property type="match status" value="2"/>
</dbReference>
<keyword evidence="4 7" id="KW-1133">Transmembrane helix</keyword>
<dbReference type="AlphaFoldDB" id="A0AAU8JS70"/>
<feature type="transmembrane region" description="Helical" evidence="7">
    <location>
        <begin position="746"/>
        <end position="765"/>
    </location>
</feature>
<comment type="similarity">
    <text evidence="6">Belongs to the ABC-4 integral membrane protein family.</text>
</comment>
<dbReference type="PANTHER" id="PTHR30572:SF4">
    <property type="entry name" value="ABC TRANSPORTER PERMEASE YTRF"/>
    <property type="match status" value="1"/>
</dbReference>
<organism evidence="9">
    <name type="scientific">Kitasatospora camelliae</name>
    <dbReference type="NCBI Taxonomy" id="3156397"/>
    <lineage>
        <taxon>Bacteria</taxon>
        <taxon>Bacillati</taxon>
        <taxon>Actinomycetota</taxon>
        <taxon>Actinomycetes</taxon>
        <taxon>Kitasatosporales</taxon>
        <taxon>Streptomycetaceae</taxon>
        <taxon>Kitasatospora</taxon>
    </lineage>
</organism>
<dbReference type="InterPro" id="IPR003838">
    <property type="entry name" value="ABC3_permease_C"/>
</dbReference>
<name>A0AAU8JS70_9ACTN</name>
<dbReference type="EMBL" id="CP159872">
    <property type="protein sequence ID" value="XCM77926.1"/>
    <property type="molecule type" value="Genomic_DNA"/>
</dbReference>
<dbReference type="KEGG" id="kcm:ABWK59_02755"/>
<feature type="domain" description="ABC3 transporter permease C-terminal" evidence="8">
    <location>
        <begin position="266"/>
        <end position="385"/>
    </location>
</feature>
<gene>
    <name evidence="9" type="ORF">ABWK59_02755</name>
</gene>
<evidence type="ECO:0000256" key="6">
    <source>
        <dbReference type="ARBA" id="ARBA00038076"/>
    </source>
</evidence>
<keyword evidence="2" id="KW-1003">Cell membrane</keyword>
<feature type="transmembrane region" description="Helical" evidence="7">
    <location>
        <begin position="313"/>
        <end position="334"/>
    </location>
</feature>
<reference evidence="9" key="1">
    <citation type="submission" date="2024-06" db="EMBL/GenBank/DDBJ databases">
        <title>The genome sequences of Kitasatospora sp. strain HUAS MG31.</title>
        <authorList>
            <person name="Mo P."/>
        </authorList>
    </citation>
    <scope>NUCLEOTIDE SEQUENCE</scope>
    <source>
        <strain evidence="9">HUAS MG31</strain>
    </source>
</reference>
<keyword evidence="5 7" id="KW-0472">Membrane</keyword>
<feature type="transmembrane region" description="Helical" evidence="7">
    <location>
        <begin position="257"/>
        <end position="280"/>
    </location>
</feature>
<feature type="domain" description="ABC3 transporter permease C-terminal" evidence="8">
    <location>
        <begin position="655"/>
        <end position="774"/>
    </location>
</feature>
<feature type="transmembrane region" description="Helical" evidence="7">
    <location>
        <begin position="354"/>
        <end position="375"/>
    </location>
</feature>
<evidence type="ECO:0000256" key="4">
    <source>
        <dbReference type="ARBA" id="ARBA00022989"/>
    </source>
</evidence>
<feature type="transmembrane region" description="Helical" evidence="7">
    <location>
        <begin position="432"/>
        <end position="452"/>
    </location>
</feature>
<evidence type="ECO:0000256" key="1">
    <source>
        <dbReference type="ARBA" id="ARBA00004651"/>
    </source>
</evidence>
<dbReference type="GO" id="GO:0005886">
    <property type="term" value="C:plasma membrane"/>
    <property type="evidence" value="ECO:0007669"/>
    <property type="project" value="UniProtKB-SubCell"/>
</dbReference>